<proteinExistence type="predicted"/>
<sequence length="77" mass="8795">MSISAKMHMAYIWINPTSERVHWVNDHEHAYDPQPKSRGPDGTTVRPARFCGVRASGGRGRRRFCGGLWRFLVGRRG</sequence>
<evidence type="ECO:0000313" key="2">
    <source>
        <dbReference type="Proteomes" id="UP000248544"/>
    </source>
</evidence>
<reference evidence="1 2" key="1">
    <citation type="submission" date="2018-01" db="EMBL/GenBank/DDBJ databases">
        <title>Draft genome sequence of Sphaerisporangium sp. 7K107.</title>
        <authorList>
            <person name="Sahin N."/>
            <person name="Saygin H."/>
            <person name="Ay H."/>
        </authorList>
    </citation>
    <scope>NUCLEOTIDE SEQUENCE [LARGE SCALE GENOMIC DNA]</scope>
    <source>
        <strain evidence="1 2">7K107</strain>
    </source>
</reference>
<keyword evidence="2" id="KW-1185">Reference proteome</keyword>
<protein>
    <submittedName>
        <fullName evidence="1">Uncharacterized protein</fullName>
    </submittedName>
</protein>
<comment type="caution">
    <text evidence="1">The sequence shown here is derived from an EMBL/GenBank/DDBJ whole genome shotgun (WGS) entry which is preliminary data.</text>
</comment>
<dbReference type="Proteomes" id="UP000248544">
    <property type="component" value="Unassembled WGS sequence"/>
</dbReference>
<accession>A0A2W2H5Z2</accession>
<dbReference type="EMBL" id="POUA01000008">
    <property type="protein sequence ID" value="PZG56081.1"/>
    <property type="molecule type" value="Genomic_DNA"/>
</dbReference>
<organism evidence="1 2">
    <name type="scientific">Spongiactinospora gelatinilytica</name>
    <dbReference type="NCBI Taxonomy" id="2666298"/>
    <lineage>
        <taxon>Bacteria</taxon>
        <taxon>Bacillati</taxon>
        <taxon>Actinomycetota</taxon>
        <taxon>Actinomycetes</taxon>
        <taxon>Streptosporangiales</taxon>
        <taxon>Streptosporangiaceae</taxon>
        <taxon>Spongiactinospora</taxon>
    </lineage>
</organism>
<name>A0A2W2H5Z2_9ACTN</name>
<dbReference type="AlphaFoldDB" id="A0A2W2H5Z2"/>
<evidence type="ECO:0000313" key="1">
    <source>
        <dbReference type="EMBL" id="PZG56081.1"/>
    </source>
</evidence>
<gene>
    <name evidence="1" type="ORF">C1I98_02070</name>
</gene>